<keyword evidence="3" id="KW-1185">Reference proteome</keyword>
<accession>A0A163M9Z2</accession>
<dbReference type="InParanoid" id="A0A163M9Z2"/>
<sequence length="108" mass="11989">MLDPSEPKEVHAPIHPDPYVSCPRHYDVYLPMEAVLASPSTPQGTELLVATPDPQDPGPTINTTRTSTQHRRVHMSILSGSNRRHPRHAVLLSPKTFLLADRPIHYAG</sequence>
<feature type="region of interest" description="Disordered" evidence="1">
    <location>
        <begin position="43"/>
        <end position="71"/>
    </location>
</feature>
<evidence type="ECO:0000313" key="3">
    <source>
        <dbReference type="Proteomes" id="UP000078561"/>
    </source>
</evidence>
<organism evidence="2">
    <name type="scientific">Absidia glauca</name>
    <name type="common">Pin mould</name>
    <dbReference type="NCBI Taxonomy" id="4829"/>
    <lineage>
        <taxon>Eukaryota</taxon>
        <taxon>Fungi</taxon>
        <taxon>Fungi incertae sedis</taxon>
        <taxon>Mucoromycota</taxon>
        <taxon>Mucoromycotina</taxon>
        <taxon>Mucoromycetes</taxon>
        <taxon>Mucorales</taxon>
        <taxon>Cunninghamellaceae</taxon>
        <taxon>Absidia</taxon>
    </lineage>
</organism>
<gene>
    <name evidence="2" type="primary">ABSGL_08565.1 scaffold 10421</name>
</gene>
<proteinExistence type="predicted"/>
<name>A0A163M9Z2_ABSGL</name>
<dbReference type="Proteomes" id="UP000078561">
    <property type="component" value="Unassembled WGS sequence"/>
</dbReference>
<evidence type="ECO:0000256" key="1">
    <source>
        <dbReference type="SAM" id="MobiDB-lite"/>
    </source>
</evidence>
<evidence type="ECO:0000313" key="2">
    <source>
        <dbReference type="EMBL" id="SAM02749.1"/>
    </source>
</evidence>
<reference evidence="2" key="1">
    <citation type="submission" date="2016-04" db="EMBL/GenBank/DDBJ databases">
        <authorList>
            <person name="Evans L.H."/>
            <person name="Alamgir A."/>
            <person name="Owens N."/>
            <person name="Weber N.D."/>
            <person name="Virtaneva K."/>
            <person name="Barbian K."/>
            <person name="Babar A."/>
            <person name="Rosenke K."/>
        </authorList>
    </citation>
    <scope>NUCLEOTIDE SEQUENCE [LARGE SCALE GENOMIC DNA]</scope>
    <source>
        <strain evidence="2">CBS 101.48</strain>
    </source>
</reference>
<dbReference type="EMBL" id="LT554016">
    <property type="protein sequence ID" value="SAM02749.1"/>
    <property type="molecule type" value="Genomic_DNA"/>
</dbReference>
<dbReference type="AlphaFoldDB" id="A0A163M9Z2"/>
<protein>
    <submittedName>
        <fullName evidence="2">Uncharacterized protein</fullName>
    </submittedName>
</protein>